<sequence>METYIQQAKSEEKKVLQRYVDKCKFFYGITLCCVTIAVVAVNFGPFLLPQPFPFEVHYPFCTDDQPLKTIIYLHHIMLAYQSYVQVCANVFVALLLWFIAARFEILSGEFRKATNFSEFIRCIQLHQQLLKRYSVQRQPFTIKGQFLALGVSALIEVFVCAWPADHVLNMVRHATIIAGRIEKERDCLT</sequence>
<organism evidence="2 3">
    <name type="scientific">Dinoponera quadriceps</name>
    <name type="common">South American ant</name>
    <dbReference type="NCBI Taxonomy" id="609295"/>
    <lineage>
        <taxon>Eukaryota</taxon>
        <taxon>Metazoa</taxon>
        <taxon>Ecdysozoa</taxon>
        <taxon>Arthropoda</taxon>
        <taxon>Hexapoda</taxon>
        <taxon>Insecta</taxon>
        <taxon>Pterygota</taxon>
        <taxon>Neoptera</taxon>
        <taxon>Endopterygota</taxon>
        <taxon>Hymenoptera</taxon>
        <taxon>Apocrita</taxon>
        <taxon>Aculeata</taxon>
        <taxon>Formicoidea</taxon>
        <taxon>Formicidae</taxon>
        <taxon>Ponerinae</taxon>
        <taxon>Ponerini</taxon>
        <taxon>Dinoponera</taxon>
    </lineage>
</organism>
<dbReference type="RefSeq" id="XP_014480094.1">
    <property type="nucleotide sequence ID" value="XM_014624608.1"/>
</dbReference>
<proteinExistence type="predicted"/>
<protein>
    <submittedName>
        <fullName evidence="3">Uncharacterized protein LOC106747253</fullName>
    </submittedName>
</protein>
<keyword evidence="1" id="KW-0472">Membrane</keyword>
<keyword evidence="2" id="KW-1185">Reference proteome</keyword>
<evidence type="ECO:0000313" key="3">
    <source>
        <dbReference type="RefSeq" id="XP_014480094.1"/>
    </source>
</evidence>
<feature type="transmembrane region" description="Helical" evidence="1">
    <location>
        <begin position="83"/>
        <end position="103"/>
    </location>
</feature>
<gene>
    <name evidence="3" type="primary">LOC106747253</name>
</gene>
<keyword evidence="1" id="KW-1133">Transmembrane helix</keyword>
<dbReference type="KEGG" id="dqu:106747253"/>
<dbReference type="Proteomes" id="UP000515204">
    <property type="component" value="Unplaced"/>
</dbReference>
<dbReference type="AlphaFoldDB" id="A0A6P3XQ00"/>
<reference evidence="3" key="1">
    <citation type="submission" date="2025-08" db="UniProtKB">
        <authorList>
            <consortium name="RefSeq"/>
        </authorList>
    </citation>
    <scope>IDENTIFICATION</scope>
</reference>
<accession>A0A6P3XQ00</accession>
<dbReference type="GeneID" id="106747253"/>
<evidence type="ECO:0000256" key="1">
    <source>
        <dbReference type="SAM" id="Phobius"/>
    </source>
</evidence>
<evidence type="ECO:0000313" key="2">
    <source>
        <dbReference type="Proteomes" id="UP000515204"/>
    </source>
</evidence>
<feature type="transmembrane region" description="Helical" evidence="1">
    <location>
        <begin position="25"/>
        <end position="48"/>
    </location>
</feature>
<dbReference type="OrthoDB" id="8185860at2759"/>
<name>A0A6P3XQ00_DINQU</name>
<keyword evidence="1" id="KW-0812">Transmembrane</keyword>